<keyword evidence="10 11" id="KW-0694">RNA-binding</keyword>
<dbReference type="EMBL" id="JBHLYR010000059">
    <property type="protein sequence ID" value="MFB9994114.1"/>
    <property type="molecule type" value="Genomic_DNA"/>
</dbReference>
<dbReference type="Gene3D" id="3.30.460.10">
    <property type="entry name" value="Beta Polymerase, domain 2"/>
    <property type="match status" value="1"/>
</dbReference>
<feature type="domain" description="HD" evidence="13">
    <location>
        <begin position="241"/>
        <end position="350"/>
    </location>
</feature>
<accession>A0ABV6B2Y2</accession>
<evidence type="ECO:0000256" key="8">
    <source>
        <dbReference type="ARBA" id="ARBA00022741"/>
    </source>
</evidence>
<evidence type="ECO:0000256" key="9">
    <source>
        <dbReference type="ARBA" id="ARBA00022842"/>
    </source>
</evidence>
<dbReference type="PANTHER" id="PTHR47545:SF2">
    <property type="entry name" value="CC-ADDING TRNA NUCLEOTIDYLTRANSFERASE"/>
    <property type="match status" value="1"/>
</dbReference>
<reference evidence="15 16" key="1">
    <citation type="submission" date="2024-09" db="EMBL/GenBank/DDBJ databases">
        <authorList>
            <person name="Sun Q."/>
            <person name="Mori K."/>
        </authorList>
    </citation>
    <scope>NUCLEOTIDE SEQUENCE [LARGE SCALE GENOMIC DNA]</scope>
    <source>
        <strain evidence="15 16">JCM 13503</strain>
    </source>
</reference>
<dbReference type="Gene3D" id="1.10.3090.10">
    <property type="entry name" value="cca-adding enzyme, domain 2"/>
    <property type="match status" value="1"/>
</dbReference>
<dbReference type="InterPro" id="IPR043519">
    <property type="entry name" value="NT_sf"/>
</dbReference>
<feature type="domain" description="tRNA nucleotidyltransferase/poly(A) polymerase RNA and SrmB- binding" evidence="14">
    <location>
        <begin position="154"/>
        <end position="219"/>
    </location>
</feature>
<evidence type="ECO:0000256" key="1">
    <source>
        <dbReference type="ARBA" id="ARBA00001946"/>
    </source>
</evidence>
<sequence>MFRRPRAVLDRLFDQPWPAGGLLVGGAARDLLRGVTPGDYDWAVPDTAAAANVLAQAQGGAAFPLDQERGYWRVHLPNGAQHDFVPLPDDLNADLLRRDFTVNAMALGAAGQLHDPTGGQADLQARRLRMVSAHNLQTDSLRAWRAARFEVTLGFRMDAATEQAVREVTAALAAGRLPLPAPERVREELQALLGHQKAAQGVLRLEELGLLALTVPELREGIGMQQGGFHHLDVFRHGVEALHQLLARFSDAPLPLRWATLLHDVGKPHAHMLSGGQNFYGHDKSGALITREILTRLRLPGDDTARAASLVGAHMLPLPQNDTEARRFVHRRRALLPDLLALMLADREAARGAMSSPASRQSYAVALDRVLAALEEQPAPPKPLLTGSEIIALLDIEPGPQVGRVLRALNEAAALGNVKNPEQARAFVQKWAQHPPTDEAKDELHK</sequence>
<evidence type="ECO:0000259" key="14">
    <source>
        <dbReference type="Pfam" id="PF12627"/>
    </source>
</evidence>
<keyword evidence="6" id="KW-0548">Nucleotidyltransferase</keyword>
<keyword evidence="9" id="KW-0460">Magnesium</keyword>
<organism evidence="15 16">
    <name type="scientific">Deinococcus oregonensis</name>
    <dbReference type="NCBI Taxonomy" id="1805970"/>
    <lineage>
        <taxon>Bacteria</taxon>
        <taxon>Thermotogati</taxon>
        <taxon>Deinococcota</taxon>
        <taxon>Deinococci</taxon>
        <taxon>Deinococcales</taxon>
        <taxon>Deinococcaceae</taxon>
        <taxon>Deinococcus</taxon>
    </lineage>
</organism>
<gene>
    <name evidence="15" type="ORF">ACFFLM_19330</name>
</gene>
<dbReference type="Proteomes" id="UP001589733">
    <property type="component" value="Unassembled WGS sequence"/>
</dbReference>
<evidence type="ECO:0000256" key="5">
    <source>
        <dbReference type="ARBA" id="ARBA00022694"/>
    </source>
</evidence>
<evidence type="ECO:0000313" key="16">
    <source>
        <dbReference type="Proteomes" id="UP001589733"/>
    </source>
</evidence>
<evidence type="ECO:0000256" key="3">
    <source>
        <dbReference type="ARBA" id="ARBA00022555"/>
    </source>
</evidence>
<dbReference type="InterPro" id="IPR006675">
    <property type="entry name" value="HDIG_dom"/>
</dbReference>
<keyword evidence="7" id="KW-0479">Metal-binding</keyword>
<evidence type="ECO:0000256" key="4">
    <source>
        <dbReference type="ARBA" id="ARBA00022679"/>
    </source>
</evidence>
<evidence type="ECO:0000256" key="6">
    <source>
        <dbReference type="ARBA" id="ARBA00022695"/>
    </source>
</evidence>
<dbReference type="InterPro" id="IPR006674">
    <property type="entry name" value="HD_domain"/>
</dbReference>
<dbReference type="CDD" id="cd00077">
    <property type="entry name" value="HDc"/>
    <property type="match status" value="1"/>
</dbReference>
<keyword evidence="16" id="KW-1185">Reference proteome</keyword>
<evidence type="ECO:0000256" key="11">
    <source>
        <dbReference type="RuleBase" id="RU003953"/>
    </source>
</evidence>
<dbReference type="InterPro" id="IPR003607">
    <property type="entry name" value="HD/PDEase_dom"/>
</dbReference>
<dbReference type="Pfam" id="PF12627">
    <property type="entry name" value="PolyA_pol_RNAbd"/>
    <property type="match status" value="1"/>
</dbReference>
<name>A0ABV6B2Y2_9DEIO</name>
<dbReference type="InterPro" id="IPR002646">
    <property type="entry name" value="PolA_pol_head_dom"/>
</dbReference>
<dbReference type="InterPro" id="IPR032828">
    <property type="entry name" value="PolyA_RNA-bd"/>
</dbReference>
<dbReference type="PANTHER" id="PTHR47545">
    <property type="entry name" value="MULTIFUNCTIONAL CCA PROTEIN"/>
    <property type="match status" value="1"/>
</dbReference>
<dbReference type="Pfam" id="PF01966">
    <property type="entry name" value="HD"/>
    <property type="match status" value="1"/>
</dbReference>
<evidence type="ECO:0000259" key="13">
    <source>
        <dbReference type="Pfam" id="PF01966"/>
    </source>
</evidence>
<dbReference type="Gene3D" id="1.10.246.80">
    <property type="match status" value="1"/>
</dbReference>
<evidence type="ECO:0000256" key="7">
    <source>
        <dbReference type="ARBA" id="ARBA00022723"/>
    </source>
</evidence>
<dbReference type="RefSeq" id="WP_380014252.1">
    <property type="nucleotide sequence ID" value="NZ_JBHLYR010000059.1"/>
</dbReference>
<feature type="domain" description="Poly A polymerase head" evidence="12">
    <location>
        <begin position="89"/>
        <end position="129"/>
    </location>
</feature>
<protein>
    <submittedName>
        <fullName evidence="15">CCA tRNA nucleotidyltransferase</fullName>
    </submittedName>
</protein>
<comment type="similarity">
    <text evidence="2 11">Belongs to the tRNA nucleotidyltransferase/poly(A) polymerase family.</text>
</comment>
<evidence type="ECO:0000256" key="2">
    <source>
        <dbReference type="ARBA" id="ARBA00007265"/>
    </source>
</evidence>
<dbReference type="SUPFAM" id="SSF81891">
    <property type="entry name" value="Poly A polymerase C-terminal region-like"/>
    <property type="match status" value="1"/>
</dbReference>
<dbReference type="Pfam" id="PF01743">
    <property type="entry name" value="PolyA_pol"/>
    <property type="match status" value="1"/>
</dbReference>
<dbReference type="InterPro" id="IPR050124">
    <property type="entry name" value="tRNA_CCA-adding_enzyme"/>
</dbReference>
<keyword evidence="3" id="KW-0820">tRNA-binding</keyword>
<evidence type="ECO:0000256" key="10">
    <source>
        <dbReference type="ARBA" id="ARBA00022884"/>
    </source>
</evidence>
<evidence type="ECO:0000259" key="12">
    <source>
        <dbReference type="Pfam" id="PF01743"/>
    </source>
</evidence>
<comment type="caution">
    <text evidence="15">The sequence shown here is derived from an EMBL/GenBank/DDBJ whole genome shotgun (WGS) entry which is preliminary data.</text>
</comment>
<keyword evidence="8" id="KW-0547">Nucleotide-binding</keyword>
<dbReference type="NCBIfam" id="TIGR00277">
    <property type="entry name" value="HDIG"/>
    <property type="match status" value="1"/>
</dbReference>
<proteinExistence type="inferred from homology"/>
<keyword evidence="5" id="KW-0819">tRNA processing</keyword>
<keyword evidence="4 11" id="KW-0808">Transferase</keyword>
<dbReference type="SUPFAM" id="SSF81301">
    <property type="entry name" value="Nucleotidyltransferase"/>
    <property type="match status" value="1"/>
</dbReference>
<comment type="cofactor">
    <cofactor evidence="1">
        <name>Mg(2+)</name>
        <dbReference type="ChEBI" id="CHEBI:18420"/>
    </cofactor>
</comment>
<evidence type="ECO:0000313" key="15">
    <source>
        <dbReference type="EMBL" id="MFB9994114.1"/>
    </source>
</evidence>